<dbReference type="PROSITE" id="PS01126">
    <property type="entry name" value="EF_TS_1"/>
    <property type="match status" value="1"/>
</dbReference>
<dbReference type="Gene3D" id="3.30.479.20">
    <property type="entry name" value="Elongation factor Ts, dimerisation domain"/>
    <property type="match status" value="2"/>
</dbReference>
<dbReference type="SUPFAM" id="SSF54713">
    <property type="entry name" value="Elongation factor Ts (EF-Ts), dimerisation domain"/>
    <property type="match status" value="2"/>
</dbReference>
<dbReference type="FunCoup" id="D9QKZ4">
    <property type="interactions" value="575"/>
</dbReference>
<keyword evidence="5 6" id="KW-0648">Protein biosynthesis</keyword>
<evidence type="ECO:0000256" key="1">
    <source>
        <dbReference type="ARBA" id="ARBA00005532"/>
    </source>
</evidence>
<dbReference type="eggNOG" id="COG0264">
    <property type="taxonomic scope" value="Bacteria"/>
</dbReference>
<evidence type="ECO:0000259" key="9">
    <source>
        <dbReference type="Pfam" id="PF00889"/>
    </source>
</evidence>
<dbReference type="BioCyc" id="BSUB633149:G1GM8-2505-MONOMER"/>
<comment type="function">
    <text evidence="6 7">Associates with the EF-Tu.GDP complex and induces the exchange of GDP to GTP. It remains bound to the aminoacyl-tRNA.EF-Tu.GTP complex up to the GTP hydrolysis stage on the ribosome.</text>
</comment>
<dbReference type="AlphaFoldDB" id="D9QKZ4"/>
<dbReference type="RefSeq" id="WP_013269909.1">
    <property type="nucleotide sequence ID" value="NC_014375.1"/>
</dbReference>
<keyword evidence="4 6" id="KW-0251">Elongation factor</keyword>
<evidence type="ECO:0000256" key="8">
    <source>
        <dbReference type="RuleBase" id="RU000643"/>
    </source>
</evidence>
<dbReference type="KEGG" id="bsb:Bresu_2499"/>
<dbReference type="GO" id="GO:0003746">
    <property type="term" value="F:translation elongation factor activity"/>
    <property type="evidence" value="ECO:0007669"/>
    <property type="project" value="UniProtKB-UniRule"/>
</dbReference>
<keyword evidence="3 6" id="KW-0963">Cytoplasm</keyword>
<sequence>MAEITAALVMELRAKSGVGMMDCKKALQETDGDINAAIDWLRAKGLSKAAKKADRVAAEGLVAVASKEDGKGEVGAAIEFNSETDFVARNELFQNAAKAFAEKGLEHHDVEALHGAELENGNTIQAEVTNMIATIGENMQLRRAARLSVDEGVVASYVHNAVAPGLGRIGVLVALHGGGDKTALRELGRKIAMHVAATAPLSLNTDDLDPAAVEKERQVLTEKAKEEGRPENMIAKIVEGQINKFQKDVVLTKQPFVMNPDVTIEQLVADAGKELGAPGLHLAGFVRLALGEGVEKVEGPDFASEVASMMKTDA</sequence>
<dbReference type="FunFam" id="1.10.8.10:FF:000001">
    <property type="entry name" value="Elongation factor Ts"/>
    <property type="match status" value="1"/>
</dbReference>
<evidence type="ECO:0000256" key="5">
    <source>
        <dbReference type="ARBA" id="ARBA00022917"/>
    </source>
</evidence>
<dbReference type="HAMAP" id="MF_00050">
    <property type="entry name" value="EF_Ts"/>
    <property type="match status" value="1"/>
</dbReference>
<dbReference type="PROSITE" id="PS01127">
    <property type="entry name" value="EF_TS_2"/>
    <property type="match status" value="1"/>
</dbReference>
<dbReference type="PANTHER" id="PTHR11741:SF0">
    <property type="entry name" value="ELONGATION FACTOR TS, MITOCHONDRIAL"/>
    <property type="match status" value="1"/>
</dbReference>
<feature type="region of interest" description="Involved in Mg(2+) ion dislocation from EF-Tu" evidence="6">
    <location>
        <begin position="84"/>
        <end position="87"/>
    </location>
</feature>
<dbReference type="InterPro" id="IPR009060">
    <property type="entry name" value="UBA-like_sf"/>
</dbReference>
<gene>
    <name evidence="6" type="primary">tsf</name>
    <name evidence="10" type="ordered locus">Bresu_2499</name>
</gene>
<accession>D9QKZ4</accession>
<evidence type="ECO:0000256" key="3">
    <source>
        <dbReference type="ARBA" id="ARBA00022490"/>
    </source>
</evidence>
<dbReference type="InterPro" id="IPR014039">
    <property type="entry name" value="Transl_elong_EFTs/EF1B_dimer"/>
</dbReference>
<dbReference type="SUPFAM" id="SSF46934">
    <property type="entry name" value="UBA-like"/>
    <property type="match status" value="1"/>
</dbReference>
<dbReference type="STRING" id="633149.Bresu_2499"/>
<dbReference type="EMBL" id="CP002102">
    <property type="protein sequence ID" value="ADL01808.1"/>
    <property type="molecule type" value="Genomic_DNA"/>
</dbReference>
<organism evidence="10 11">
    <name type="scientific">Brevundimonas subvibrioides (strain ATCC 15264 / DSM 4735 / LMG 14903 / NBRC 16000 / CB 81)</name>
    <name type="common">Caulobacter subvibrioides</name>
    <dbReference type="NCBI Taxonomy" id="633149"/>
    <lineage>
        <taxon>Bacteria</taxon>
        <taxon>Pseudomonadati</taxon>
        <taxon>Pseudomonadota</taxon>
        <taxon>Alphaproteobacteria</taxon>
        <taxon>Caulobacterales</taxon>
        <taxon>Caulobacteraceae</taxon>
        <taxon>Brevundimonas</taxon>
    </lineage>
</organism>
<dbReference type="InterPro" id="IPR036402">
    <property type="entry name" value="EF-Ts_dimer_sf"/>
</dbReference>
<comment type="subcellular location">
    <subcellularLocation>
        <location evidence="6 8">Cytoplasm</location>
    </subcellularLocation>
</comment>
<protein>
    <recommendedName>
        <fullName evidence="2 6">Elongation factor Ts</fullName>
        <shortName evidence="6">EF-Ts</shortName>
    </recommendedName>
</protein>
<feature type="domain" description="Translation elongation factor EFTs/EF1B dimerisation" evidence="9">
    <location>
        <begin position="76"/>
        <end position="292"/>
    </location>
</feature>
<dbReference type="Pfam" id="PF00889">
    <property type="entry name" value="EF_TS"/>
    <property type="match status" value="1"/>
</dbReference>
<dbReference type="FunFam" id="1.10.286.20:FF:000001">
    <property type="entry name" value="Elongation factor Ts"/>
    <property type="match status" value="1"/>
</dbReference>
<evidence type="ECO:0000313" key="11">
    <source>
        <dbReference type="Proteomes" id="UP000002696"/>
    </source>
</evidence>
<dbReference type="NCBIfam" id="TIGR00116">
    <property type="entry name" value="tsf"/>
    <property type="match status" value="1"/>
</dbReference>
<dbReference type="Gene3D" id="1.10.286.20">
    <property type="match status" value="1"/>
</dbReference>
<dbReference type="Gene3D" id="1.10.8.10">
    <property type="entry name" value="DNA helicase RuvA subunit, C-terminal domain"/>
    <property type="match status" value="1"/>
</dbReference>
<evidence type="ECO:0000256" key="2">
    <source>
        <dbReference type="ARBA" id="ARBA00016956"/>
    </source>
</evidence>
<dbReference type="Proteomes" id="UP000002696">
    <property type="component" value="Chromosome"/>
</dbReference>
<dbReference type="InterPro" id="IPR001816">
    <property type="entry name" value="Transl_elong_EFTs/EF1B"/>
</dbReference>
<dbReference type="HOGENOM" id="CLU_047155_2_0_5"/>
<dbReference type="CDD" id="cd14275">
    <property type="entry name" value="UBA_EF-Ts"/>
    <property type="match status" value="1"/>
</dbReference>
<evidence type="ECO:0000256" key="4">
    <source>
        <dbReference type="ARBA" id="ARBA00022768"/>
    </source>
</evidence>
<evidence type="ECO:0000256" key="7">
    <source>
        <dbReference type="RuleBase" id="RU000642"/>
    </source>
</evidence>
<dbReference type="InParanoid" id="D9QKZ4"/>
<dbReference type="InterPro" id="IPR018101">
    <property type="entry name" value="Transl_elong_Ts_CS"/>
</dbReference>
<dbReference type="GO" id="GO:0005737">
    <property type="term" value="C:cytoplasm"/>
    <property type="evidence" value="ECO:0007669"/>
    <property type="project" value="UniProtKB-SubCell"/>
</dbReference>
<evidence type="ECO:0000313" key="10">
    <source>
        <dbReference type="EMBL" id="ADL01808.1"/>
    </source>
</evidence>
<comment type="similarity">
    <text evidence="1 6 7">Belongs to the EF-Ts family.</text>
</comment>
<dbReference type="PANTHER" id="PTHR11741">
    <property type="entry name" value="ELONGATION FACTOR TS"/>
    <property type="match status" value="1"/>
</dbReference>
<evidence type="ECO:0000256" key="6">
    <source>
        <dbReference type="HAMAP-Rule" id="MF_00050"/>
    </source>
</evidence>
<proteinExistence type="inferred from homology"/>
<keyword evidence="11" id="KW-1185">Reference proteome</keyword>
<reference evidence="11" key="1">
    <citation type="journal article" date="2011" name="J. Bacteriol.">
        <title>Genome sequences of eight morphologically diverse alphaproteobacteria.</title>
        <authorList>
            <consortium name="US DOE Joint Genome Institute"/>
            <person name="Brown P.J."/>
            <person name="Kysela D.T."/>
            <person name="Buechlein A."/>
            <person name="Hemmerich C."/>
            <person name="Brun Y.V."/>
        </authorList>
    </citation>
    <scope>NUCLEOTIDE SEQUENCE [LARGE SCALE GENOMIC DNA]</scope>
    <source>
        <strain evidence="11">ATCC 15264 / DSM 4735 / LMG 14903 / NBRC 16000 / CB 81</strain>
    </source>
</reference>
<dbReference type="OrthoDB" id="9808348at2"/>
<name>D9QKZ4_BRESC</name>